<dbReference type="Gene3D" id="2.40.160.90">
    <property type="match status" value="1"/>
</dbReference>
<proteinExistence type="predicted"/>
<dbReference type="EMBL" id="CP151767">
    <property type="protein sequence ID" value="WZU65973.1"/>
    <property type="molecule type" value="Genomic_DNA"/>
</dbReference>
<dbReference type="SUPFAM" id="SSF56925">
    <property type="entry name" value="OMPA-like"/>
    <property type="match status" value="1"/>
</dbReference>
<evidence type="ECO:0000313" key="2">
    <source>
        <dbReference type="Proteomes" id="UP001470809"/>
    </source>
</evidence>
<gene>
    <name evidence="1" type="ORF">AABB31_12810</name>
</gene>
<dbReference type="Proteomes" id="UP001470809">
    <property type="component" value="Chromosome"/>
</dbReference>
<evidence type="ECO:0008006" key="3">
    <source>
        <dbReference type="Google" id="ProtNLM"/>
    </source>
</evidence>
<accession>A0AAN0MIW6</accession>
<reference evidence="1 2" key="2">
    <citation type="submission" date="2024-08" db="EMBL/GenBank/DDBJ databases">
        <title>Phylogenomic analyses of a clade within the roseobacter group suggest taxonomic reassignments of species of the genera Aestuariivita, Citreicella, Loktanella, Nautella, Pelagibaca, Ruegeria, Thalassobius, Thiobacimonas and Tropicibacter, and the proposal o.</title>
        <authorList>
            <person name="Jeon C.O."/>
        </authorList>
    </citation>
    <scope>NUCLEOTIDE SEQUENCE [LARGE SCALE GENOMIC DNA]</scope>
    <source>
        <strain evidence="1 2">SS1-5</strain>
    </source>
</reference>
<dbReference type="KEGG" id="yrh:AABB31_12810"/>
<dbReference type="PROSITE" id="PS51257">
    <property type="entry name" value="PROKAR_LIPOPROTEIN"/>
    <property type="match status" value="1"/>
</dbReference>
<protein>
    <recommendedName>
        <fullName evidence="3">Transferrin-binding protein B C-lobe/N-lobe beta barrel domain-containing protein</fullName>
    </recommendedName>
</protein>
<evidence type="ECO:0000313" key="1">
    <source>
        <dbReference type="EMBL" id="WZU65973.1"/>
    </source>
</evidence>
<dbReference type="AlphaFoldDB" id="A0AAN0MIW6"/>
<dbReference type="InterPro" id="IPR011250">
    <property type="entry name" value="OMP/PagP_B-barrel"/>
</dbReference>
<organism evidence="1 2">
    <name type="scientific">Yoonia rhodophyticola</name>
    <dbReference type="NCBI Taxonomy" id="3137370"/>
    <lineage>
        <taxon>Bacteria</taxon>
        <taxon>Pseudomonadati</taxon>
        <taxon>Pseudomonadota</taxon>
        <taxon>Alphaproteobacteria</taxon>
        <taxon>Rhodobacterales</taxon>
        <taxon>Paracoccaceae</taxon>
        <taxon>Yoonia</taxon>
    </lineage>
</organism>
<name>A0AAN0MIW6_9RHOB</name>
<reference evidence="2" key="1">
    <citation type="submission" date="2024-04" db="EMBL/GenBank/DDBJ databases">
        <title>Phylogenomic analyses of a clade within the roseobacter group suggest taxonomic reassignments of species of the genera Aestuariivita, Citreicella, Loktanella, Nautella, Pelagibaca, Ruegeria, Thalassobius, Thiobacimonas and Tropicibacter, and the proposal o.</title>
        <authorList>
            <person name="Jeon C.O."/>
        </authorList>
    </citation>
    <scope>NUCLEOTIDE SEQUENCE [LARGE SCALE GENOMIC DNA]</scope>
    <source>
        <strain evidence="2">SS1-5</strain>
    </source>
</reference>
<sequence>MTRWLLVASLLLTACGGGGGGDGGSPGSGIDPRLARIDIYESQRIRVVGDPGAGVVGMSPTPVVDMPTTGEVTFAGSFTLRVETTPAASVIAGDARLNVDFGAATGSGVLDNAFGTGTDGVLRDYDGQILLRDGVVGADGPNTWQIDYAGALTSTQQTIAVDGQIAGDVLGPDANALAGIDLEAAIATNAGQRTGLLAIIAEATGDD</sequence>
<dbReference type="RefSeq" id="WP_342075302.1">
    <property type="nucleotide sequence ID" value="NZ_CP151767.2"/>
</dbReference>
<keyword evidence="2" id="KW-1185">Reference proteome</keyword>